<comment type="similarity">
    <text evidence="1">Belongs to the DDAH family.</text>
</comment>
<feature type="compositionally biased region" description="Low complexity" evidence="4">
    <location>
        <begin position="13"/>
        <end position="26"/>
    </location>
</feature>
<gene>
    <name evidence="5" type="ORF">FHX41_4018</name>
</gene>
<dbReference type="InterPro" id="IPR033199">
    <property type="entry name" value="DDAH-like"/>
</dbReference>
<reference evidence="5 6" key="1">
    <citation type="submission" date="2019-06" db="EMBL/GenBank/DDBJ databases">
        <title>Sequencing the genomes of 1000 actinobacteria strains.</title>
        <authorList>
            <person name="Klenk H.-P."/>
        </authorList>
    </citation>
    <scope>NUCLEOTIDE SEQUENCE [LARGE SCALE GENOMIC DNA]</scope>
    <source>
        <strain evidence="5 6">DSM 45043</strain>
    </source>
</reference>
<proteinExistence type="inferred from homology"/>
<evidence type="ECO:0000256" key="4">
    <source>
        <dbReference type="SAM" id="MobiDB-lite"/>
    </source>
</evidence>
<evidence type="ECO:0000313" key="6">
    <source>
        <dbReference type="Proteomes" id="UP000316706"/>
    </source>
</evidence>
<dbReference type="OrthoDB" id="3196313at2"/>
<name>A0A543II91_9ACTN</name>
<dbReference type="NCBIfam" id="NF045660">
    <property type="entry name" value="DiMthArgaseDdahStm"/>
    <property type="match status" value="1"/>
</dbReference>
<feature type="region of interest" description="Disordered" evidence="4">
    <location>
        <begin position="1"/>
        <end position="28"/>
    </location>
</feature>
<feature type="active site" description="Proton donor" evidence="3">
    <location>
        <position position="183"/>
    </location>
</feature>
<dbReference type="GO" id="GO:0016403">
    <property type="term" value="F:dimethylargininase activity"/>
    <property type="evidence" value="ECO:0007669"/>
    <property type="project" value="TreeGrafter"/>
</dbReference>
<dbReference type="PANTHER" id="PTHR12737">
    <property type="entry name" value="DIMETHYLARGININE DIMETHYLAMINOHYDROLASE"/>
    <property type="match status" value="1"/>
</dbReference>
<sequence>MSRTSGTNAPETGRPAGSDPAAGSAGTALVRAPGPRLAEGIVTHAVPRPVDVALAVRQHEAYVAALRSAGWRVRAAAPADDQPDAVFVEDALVVCGDVAVVARSGDPRRRGELPGAERAARELGLRIERIKEPGTLDGGDVLQVGDTVYVGRSARTNEEGICQLAHLLGGRRVVPVDIRDCLHLKSAMTALPDGVLIGDPEKVDTSVLPCLRVPPEPSGAHVVVLGPDHVLMAASAPRTAAVLAADGLRVTSVDISEFEALDGCVTCLSVLVR</sequence>
<dbReference type="GO" id="GO:0000052">
    <property type="term" value="P:citrulline metabolic process"/>
    <property type="evidence" value="ECO:0007669"/>
    <property type="project" value="TreeGrafter"/>
</dbReference>
<dbReference type="RefSeq" id="WP_141971049.1">
    <property type="nucleotide sequence ID" value="NZ_VFPO01000001.1"/>
</dbReference>
<dbReference type="GO" id="GO:0045429">
    <property type="term" value="P:positive regulation of nitric oxide biosynthetic process"/>
    <property type="evidence" value="ECO:0007669"/>
    <property type="project" value="TreeGrafter"/>
</dbReference>
<dbReference type="Gene3D" id="3.75.10.10">
    <property type="entry name" value="L-arginine/glycine Amidinotransferase, Chain A"/>
    <property type="match status" value="1"/>
</dbReference>
<dbReference type="Pfam" id="PF19420">
    <property type="entry name" value="DDAH_eukar"/>
    <property type="match status" value="1"/>
</dbReference>
<dbReference type="GO" id="GO:0016597">
    <property type="term" value="F:amino acid binding"/>
    <property type="evidence" value="ECO:0007669"/>
    <property type="project" value="TreeGrafter"/>
</dbReference>
<dbReference type="SUPFAM" id="SSF55909">
    <property type="entry name" value="Pentein"/>
    <property type="match status" value="1"/>
</dbReference>
<organism evidence="5 6">
    <name type="scientific">Actinomadura hallensis</name>
    <dbReference type="NCBI Taxonomy" id="337895"/>
    <lineage>
        <taxon>Bacteria</taxon>
        <taxon>Bacillati</taxon>
        <taxon>Actinomycetota</taxon>
        <taxon>Actinomycetes</taxon>
        <taxon>Streptosporangiales</taxon>
        <taxon>Thermomonosporaceae</taxon>
        <taxon>Actinomadura</taxon>
    </lineage>
</organism>
<evidence type="ECO:0000256" key="3">
    <source>
        <dbReference type="PIRSR" id="PIRSR633199-1"/>
    </source>
</evidence>
<dbReference type="GO" id="GO:0006525">
    <property type="term" value="P:arginine metabolic process"/>
    <property type="evidence" value="ECO:0007669"/>
    <property type="project" value="TreeGrafter"/>
</dbReference>
<dbReference type="AlphaFoldDB" id="A0A543II91"/>
<feature type="compositionally biased region" description="Polar residues" evidence="4">
    <location>
        <begin position="1"/>
        <end position="10"/>
    </location>
</feature>
<keyword evidence="6" id="KW-1185">Reference proteome</keyword>
<evidence type="ECO:0000256" key="2">
    <source>
        <dbReference type="ARBA" id="ARBA00022801"/>
    </source>
</evidence>
<dbReference type="Proteomes" id="UP000316706">
    <property type="component" value="Unassembled WGS sequence"/>
</dbReference>
<dbReference type="PANTHER" id="PTHR12737:SF9">
    <property type="entry name" value="DIMETHYLARGININASE"/>
    <property type="match status" value="1"/>
</dbReference>
<protein>
    <submittedName>
        <fullName evidence="5">Dimethylargininase</fullName>
    </submittedName>
</protein>
<comment type="caution">
    <text evidence="5">The sequence shown here is derived from an EMBL/GenBank/DDBJ whole genome shotgun (WGS) entry which is preliminary data.</text>
</comment>
<accession>A0A543II91</accession>
<feature type="active site" description="Nucleophile" evidence="3">
    <location>
        <position position="267"/>
    </location>
</feature>
<evidence type="ECO:0000256" key="1">
    <source>
        <dbReference type="ARBA" id="ARBA00008532"/>
    </source>
</evidence>
<keyword evidence="2" id="KW-0378">Hydrolase</keyword>
<dbReference type="EMBL" id="VFPO01000001">
    <property type="protein sequence ID" value="TQM70295.1"/>
    <property type="molecule type" value="Genomic_DNA"/>
</dbReference>
<evidence type="ECO:0000313" key="5">
    <source>
        <dbReference type="EMBL" id="TQM70295.1"/>
    </source>
</evidence>